<proteinExistence type="predicted"/>
<reference evidence="2" key="1">
    <citation type="journal article" date="2020" name="mSystems">
        <title>Genome- and Community-Level Interaction Insights into Carbon Utilization and Element Cycling Functions of Hydrothermarchaeota in Hydrothermal Sediment.</title>
        <authorList>
            <person name="Zhou Z."/>
            <person name="Liu Y."/>
            <person name="Xu W."/>
            <person name="Pan J."/>
            <person name="Luo Z.H."/>
            <person name="Li M."/>
        </authorList>
    </citation>
    <scope>NUCLEOTIDE SEQUENCE [LARGE SCALE GENOMIC DNA]</scope>
    <source>
        <strain evidence="2">SpSt-1181</strain>
    </source>
</reference>
<evidence type="ECO:0000259" key="1">
    <source>
        <dbReference type="Pfam" id="PF13667"/>
    </source>
</evidence>
<dbReference type="AlphaFoldDB" id="A0A831WUM0"/>
<dbReference type="Proteomes" id="UP000886335">
    <property type="component" value="Unassembled WGS sequence"/>
</dbReference>
<sequence length="76" mass="8433">MTTSSDTLFSSEQNFYGTESRKIYIEGSLHPVRVGMRELSLSKTYTLQGQQFASLPLYDTSGPYSDPHAALDPQKG</sequence>
<gene>
    <name evidence="2" type="ORF">ENN50_04585</name>
</gene>
<accession>A0A831WUM0</accession>
<dbReference type="InterPro" id="IPR025747">
    <property type="entry name" value="ThiC-associated_dom"/>
</dbReference>
<feature type="non-terminal residue" evidence="2">
    <location>
        <position position="76"/>
    </location>
</feature>
<dbReference type="EMBL" id="DSBW01000104">
    <property type="protein sequence ID" value="HED30956.1"/>
    <property type="molecule type" value="Genomic_DNA"/>
</dbReference>
<name>A0A831WUM0_PROAE</name>
<comment type="caution">
    <text evidence="2">The sequence shown here is derived from an EMBL/GenBank/DDBJ whole genome shotgun (WGS) entry which is preliminary data.</text>
</comment>
<feature type="domain" description="ThiC-associated" evidence="1">
    <location>
        <begin position="19"/>
        <end position="76"/>
    </location>
</feature>
<organism evidence="2">
    <name type="scientific">Prosthecochloris aestuarii</name>
    <dbReference type="NCBI Taxonomy" id="1102"/>
    <lineage>
        <taxon>Bacteria</taxon>
        <taxon>Pseudomonadati</taxon>
        <taxon>Chlorobiota</taxon>
        <taxon>Chlorobiia</taxon>
        <taxon>Chlorobiales</taxon>
        <taxon>Chlorobiaceae</taxon>
        <taxon>Prosthecochloris</taxon>
    </lineage>
</organism>
<dbReference type="Pfam" id="PF13667">
    <property type="entry name" value="ThiC-associated"/>
    <property type="match status" value="1"/>
</dbReference>
<evidence type="ECO:0000313" key="2">
    <source>
        <dbReference type="EMBL" id="HED30956.1"/>
    </source>
</evidence>
<protein>
    <submittedName>
        <fullName evidence="2">Phosphomethylpyrimidine synthase</fullName>
    </submittedName>
</protein>